<comment type="caution">
    <text evidence="11">The sequence shown here is derived from an EMBL/GenBank/DDBJ whole genome shotgun (WGS) entry which is preliminary data.</text>
</comment>
<keyword evidence="3 9" id="KW-0732">Signal</keyword>
<keyword evidence="12" id="KW-1185">Reference proteome</keyword>
<dbReference type="AlphaFoldDB" id="A0AAN7YQH1"/>
<keyword evidence="7" id="KW-0326">Glycosidase</keyword>
<accession>A0AAN7YQH1</accession>
<dbReference type="PROSITE" id="PS51910">
    <property type="entry name" value="GH18_2"/>
    <property type="match status" value="1"/>
</dbReference>
<dbReference type="SMART" id="SM00636">
    <property type="entry name" value="Glyco_18"/>
    <property type="match status" value="1"/>
</dbReference>
<dbReference type="GO" id="GO:0005764">
    <property type="term" value="C:lysosome"/>
    <property type="evidence" value="ECO:0007669"/>
    <property type="project" value="UniProtKB-SubCell"/>
</dbReference>
<sequence length="369" mass="42066">MKYLIFIFIIITNLICQSNSKECPCGNDQLCKPLEIEPRKEFIGFSVNSTHYPYYNWDTLTTIGIFYQEEIEDKLLCMAKTLGVRLVYSAFYPVDQLSNQTHIDEWINQQLELVQSTFTDGLNFDVEDPITDPIVAKQYTQLVAATNNAFKSVNPYYQISVDVAWDSSNCIDERCYDYVGLSKASDFLVVMDYDMQSRVYTKTCVASANSPPSLVLAGMLNFTKLGIDENSLVMALPWYGYNYPCIGMNYTLQTFECIIPPSNYLGCNCSDASGIEINYSIIMDMLNDTSIANGGLQWDSEFESPYFNFIDLFTGTQHQMWFDNPQSLNIKVTVARSMNLRGVGVWNIDQLWQDPNLSSEMWGALNSFF</sequence>
<feature type="signal peptide" evidence="9">
    <location>
        <begin position="1"/>
        <end position="20"/>
    </location>
</feature>
<keyword evidence="6" id="KW-0458">Lysosome</keyword>
<dbReference type="PANTHER" id="PTHR46290">
    <property type="entry name" value="DI-N-ACETYLCHITOBIASE"/>
    <property type="match status" value="1"/>
</dbReference>
<evidence type="ECO:0000256" key="3">
    <source>
        <dbReference type="ARBA" id="ARBA00022729"/>
    </source>
</evidence>
<dbReference type="GO" id="GO:0005615">
    <property type="term" value="C:extracellular space"/>
    <property type="evidence" value="ECO:0007669"/>
    <property type="project" value="TreeGrafter"/>
</dbReference>
<feature type="chain" id="PRO_5042887906" description="GH18 domain-containing protein" evidence="9">
    <location>
        <begin position="21"/>
        <end position="369"/>
    </location>
</feature>
<reference evidence="11 12" key="1">
    <citation type="submission" date="2023-11" db="EMBL/GenBank/DDBJ databases">
        <title>Dfirmibasis_genome.</title>
        <authorList>
            <person name="Edelbroek B."/>
            <person name="Kjellin J."/>
            <person name="Jerlstrom-Hultqvist J."/>
            <person name="Soderbom F."/>
        </authorList>
    </citation>
    <scope>NUCLEOTIDE SEQUENCE [LARGE SCALE GENOMIC DNA]</scope>
    <source>
        <strain evidence="11 12">TNS-C-14</strain>
    </source>
</reference>
<evidence type="ECO:0000259" key="10">
    <source>
        <dbReference type="PROSITE" id="PS51910"/>
    </source>
</evidence>
<dbReference type="FunFam" id="3.20.20.80:FF:000250">
    <property type="entry name" value="Probable di-N-acetylchitobiase 1"/>
    <property type="match status" value="1"/>
</dbReference>
<dbReference type="InterPro" id="IPR029070">
    <property type="entry name" value="Chitinase_insertion_sf"/>
</dbReference>
<organism evidence="11 12">
    <name type="scientific">Dictyostelium firmibasis</name>
    <dbReference type="NCBI Taxonomy" id="79012"/>
    <lineage>
        <taxon>Eukaryota</taxon>
        <taxon>Amoebozoa</taxon>
        <taxon>Evosea</taxon>
        <taxon>Eumycetozoa</taxon>
        <taxon>Dictyostelia</taxon>
        <taxon>Dictyosteliales</taxon>
        <taxon>Dictyosteliaceae</taxon>
        <taxon>Dictyostelium</taxon>
    </lineage>
</organism>
<evidence type="ECO:0000256" key="4">
    <source>
        <dbReference type="ARBA" id="ARBA00022801"/>
    </source>
</evidence>
<evidence type="ECO:0000256" key="9">
    <source>
        <dbReference type="SAM" id="SignalP"/>
    </source>
</evidence>
<gene>
    <name evidence="11" type="ORF">RB653_002914</name>
</gene>
<evidence type="ECO:0000256" key="6">
    <source>
        <dbReference type="ARBA" id="ARBA00023228"/>
    </source>
</evidence>
<comment type="function">
    <text evidence="8">Involved in the degradation of asparagine-linked glycoproteins. May hydrolyze of N-acetyl-beta-D-glucosamine (1-4)N-acetylglucosamine chitobiose core from the reducing end of the bond.</text>
</comment>
<name>A0AAN7YQH1_9MYCE</name>
<dbReference type="Pfam" id="PF00704">
    <property type="entry name" value="Glyco_hydro_18"/>
    <property type="match status" value="1"/>
</dbReference>
<dbReference type="Proteomes" id="UP001344447">
    <property type="component" value="Unassembled WGS sequence"/>
</dbReference>
<dbReference type="EMBL" id="JAVFKY010000004">
    <property type="protein sequence ID" value="KAK5577966.1"/>
    <property type="molecule type" value="Genomic_DNA"/>
</dbReference>
<evidence type="ECO:0000313" key="11">
    <source>
        <dbReference type="EMBL" id="KAK5577966.1"/>
    </source>
</evidence>
<dbReference type="InterPro" id="IPR051887">
    <property type="entry name" value="GH18_Domain-Containing"/>
</dbReference>
<evidence type="ECO:0000256" key="2">
    <source>
        <dbReference type="ARBA" id="ARBA00009336"/>
    </source>
</evidence>
<comment type="subcellular location">
    <subcellularLocation>
        <location evidence="1">Lysosome</location>
    </subcellularLocation>
</comment>
<evidence type="ECO:0000256" key="1">
    <source>
        <dbReference type="ARBA" id="ARBA00004371"/>
    </source>
</evidence>
<dbReference type="CDD" id="cd02875">
    <property type="entry name" value="GH18_chitobiase"/>
    <property type="match status" value="1"/>
</dbReference>
<dbReference type="GO" id="GO:0016798">
    <property type="term" value="F:hydrolase activity, acting on glycosyl bonds"/>
    <property type="evidence" value="ECO:0007669"/>
    <property type="project" value="UniProtKB-KW"/>
</dbReference>
<dbReference type="PANTHER" id="PTHR46290:SF1">
    <property type="entry name" value="DI-N-ACETYLCHITOBIASE"/>
    <property type="match status" value="1"/>
</dbReference>
<dbReference type="Gene3D" id="3.20.20.80">
    <property type="entry name" value="Glycosidases"/>
    <property type="match status" value="1"/>
</dbReference>
<dbReference type="InterPro" id="IPR001223">
    <property type="entry name" value="Glyco_hydro18_cat"/>
</dbReference>
<keyword evidence="4" id="KW-0378">Hydrolase</keyword>
<evidence type="ECO:0000313" key="12">
    <source>
        <dbReference type="Proteomes" id="UP001344447"/>
    </source>
</evidence>
<evidence type="ECO:0000256" key="7">
    <source>
        <dbReference type="ARBA" id="ARBA00023295"/>
    </source>
</evidence>
<protein>
    <recommendedName>
        <fullName evidence="10">GH18 domain-containing protein</fullName>
    </recommendedName>
</protein>
<feature type="domain" description="GH18" evidence="10">
    <location>
        <begin position="1"/>
        <end position="369"/>
    </location>
</feature>
<comment type="similarity">
    <text evidence="2">Belongs to the glycosyl hydrolase 18 family.</text>
</comment>
<dbReference type="InterPro" id="IPR011583">
    <property type="entry name" value="Chitinase_II/V-like_cat"/>
</dbReference>
<dbReference type="GO" id="GO:0009313">
    <property type="term" value="P:oligosaccharide catabolic process"/>
    <property type="evidence" value="ECO:0007669"/>
    <property type="project" value="TreeGrafter"/>
</dbReference>
<dbReference type="GO" id="GO:0008061">
    <property type="term" value="F:chitin binding"/>
    <property type="evidence" value="ECO:0007669"/>
    <property type="project" value="InterPro"/>
</dbReference>
<dbReference type="InterPro" id="IPR017853">
    <property type="entry name" value="GH"/>
</dbReference>
<evidence type="ECO:0000256" key="5">
    <source>
        <dbReference type="ARBA" id="ARBA00023180"/>
    </source>
</evidence>
<dbReference type="InterPro" id="IPR047898">
    <property type="entry name" value="DIAC_cat"/>
</dbReference>
<keyword evidence="5" id="KW-0325">Glycoprotein</keyword>
<dbReference type="SUPFAM" id="SSF51445">
    <property type="entry name" value="(Trans)glycosidases"/>
    <property type="match status" value="1"/>
</dbReference>
<dbReference type="Gene3D" id="3.10.50.10">
    <property type="match status" value="1"/>
</dbReference>
<evidence type="ECO:0000256" key="8">
    <source>
        <dbReference type="ARBA" id="ARBA00059340"/>
    </source>
</evidence>
<proteinExistence type="inferred from homology"/>